<organism evidence="7 8">
    <name type="scientific">Oceanisphaera pacifica</name>
    <dbReference type="NCBI Taxonomy" id="2818389"/>
    <lineage>
        <taxon>Bacteria</taxon>
        <taxon>Pseudomonadati</taxon>
        <taxon>Pseudomonadota</taxon>
        <taxon>Gammaproteobacteria</taxon>
        <taxon>Aeromonadales</taxon>
        <taxon>Aeromonadaceae</taxon>
        <taxon>Oceanisphaera</taxon>
    </lineage>
</organism>
<feature type="transmembrane region" description="Helical" evidence="5">
    <location>
        <begin position="315"/>
        <end position="336"/>
    </location>
</feature>
<feature type="transmembrane region" description="Helical" evidence="5">
    <location>
        <begin position="287"/>
        <end position="309"/>
    </location>
</feature>
<evidence type="ECO:0000313" key="8">
    <source>
        <dbReference type="Proteomes" id="UP000664882"/>
    </source>
</evidence>
<dbReference type="Proteomes" id="UP000664882">
    <property type="component" value="Unassembled WGS sequence"/>
</dbReference>
<feature type="transmembrane region" description="Helical" evidence="5">
    <location>
        <begin position="395"/>
        <end position="418"/>
    </location>
</feature>
<proteinExistence type="predicted"/>
<dbReference type="PANTHER" id="PTHR30566:SF25">
    <property type="entry name" value="INNER MEMBRANE PROTEIN"/>
    <property type="match status" value="1"/>
</dbReference>
<keyword evidence="2 5" id="KW-0812">Transmembrane</keyword>
<comment type="subcellular location">
    <subcellularLocation>
        <location evidence="1">Membrane</location>
    </subcellularLocation>
</comment>
<protein>
    <submittedName>
        <fullName evidence="7">Mechanosensitive ion channel</fullName>
    </submittedName>
</protein>
<feature type="transmembrane region" description="Helical" evidence="5">
    <location>
        <begin position="368"/>
        <end position="389"/>
    </location>
</feature>
<dbReference type="EMBL" id="JAGDFX010000012">
    <property type="protein sequence ID" value="MBO1520147.1"/>
    <property type="molecule type" value="Genomic_DNA"/>
</dbReference>
<dbReference type="Gene3D" id="1.10.287.1260">
    <property type="match status" value="1"/>
</dbReference>
<evidence type="ECO:0000256" key="1">
    <source>
        <dbReference type="ARBA" id="ARBA00004370"/>
    </source>
</evidence>
<keyword evidence="3 5" id="KW-1133">Transmembrane helix</keyword>
<dbReference type="PANTHER" id="PTHR30566">
    <property type="entry name" value="YNAI-RELATED MECHANOSENSITIVE ION CHANNEL"/>
    <property type="match status" value="1"/>
</dbReference>
<sequence length="600" mass="67614">MKHIASQTPQGYIRRITAWLTGTEPDTHMTFNKGEWFMRGADVVRLLLMGLLYVVSLTVFSAEEEPTSTWYEAETTATQATPAAGINRRTPRETVRNFVSLTEAGEYKKAADFLNLADLPPADRRTDGADLARQLGLVIDRQLWIDWSGLSARPDAMRDQGPANHPLAGQARRDIGLKMVKLKGQTYEIRLGRYKSENTDPVWLFTPQTVENIPILYDAFGPHIFEAYIPSVLKQRMGGLRIWEWVALPILLCILLGLGYVINRIIHWLGRYSKSAILRQAAEKVRVPLALVVMAIAAQLFFKMGVSFSGPATNIVRPFLIIIIVSGLGITALNVIDAILNRVTLRVIGEIDDTRSIKERELYTSIYALRRVVVLVMVAVSIIVVLIQLNLFESLGISLLASAGVMTVLLGIAGQAVLGNIMASLQIALAKPVRIGDSVLFEGNWAYVESIFYTFIRLRTWDERRIIVPVKHFVSQPFENWSVKDARIMKTITLFLDHKADIRPLRDAFIEMAKQDEGVIDHNTLAVNVTKHSRWGQEISFYAMSPDPSSAWSMAMRLREGMLDYVRVHHPDWWPYERFDAQGVEETEDHSANTPGDKMK</sequence>
<dbReference type="InterPro" id="IPR023408">
    <property type="entry name" value="MscS_beta-dom_sf"/>
</dbReference>
<feature type="domain" description="Mechanosensitive ion channel MscS" evidence="6">
    <location>
        <begin position="417"/>
        <end position="482"/>
    </location>
</feature>
<evidence type="ECO:0000256" key="2">
    <source>
        <dbReference type="ARBA" id="ARBA00022692"/>
    </source>
</evidence>
<name>A0ABS3NHU5_9GAMM</name>
<keyword evidence="8" id="KW-1185">Reference proteome</keyword>
<comment type="caution">
    <text evidence="7">The sequence shown here is derived from an EMBL/GenBank/DDBJ whole genome shotgun (WGS) entry which is preliminary data.</text>
</comment>
<dbReference type="InterPro" id="IPR010920">
    <property type="entry name" value="LSM_dom_sf"/>
</dbReference>
<dbReference type="InterPro" id="IPR006685">
    <property type="entry name" value="MscS_channel_2nd"/>
</dbReference>
<dbReference type="Gene3D" id="2.30.30.60">
    <property type="match status" value="1"/>
</dbReference>
<gene>
    <name evidence="7" type="ORF">J3U76_11025</name>
</gene>
<accession>A0ABS3NHU5</accession>
<keyword evidence="4 5" id="KW-0472">Membrane</keyword>
<reference evidence="7 8" key="1">
    <citation type="submission" date="2021-03" db="EMBL/GenBank/DDBJ databases">
        <title>Oceanisphaera sp. nov., isolated from the intestine.</title>
        <authorList>
            <person name="Zhao L.-H."/>
            <person name="Shi L.-F."/>
        </authorList>
    </citation>
    <scope>NUCLEOTIDE SEQUENCE [LARGE SCALE GENOMIC DNA]</scope>
    <source>
        <strain evidence="7 8">DM8</strain>
    </source>
</reference>
<dbReference type="SUPFAM" id="SSF50182">
    <property type="entry name" value="Sm-like ribonucleoproteins"/>
    <property type="match status" value="1"/>
</dbReference>
<feature type="transmembrane region" description="Helical" evidence="5">
    <location>
        <begin position="242"/>
        <end position="266"/>
    </location>
</feature>
<dbReference type="Pfam" id="PF00924">
    <property type="entry name" value="MS_channel_2nd"/>
    <property type="match status" value="1"/>
</dbReference>
<evidence type="ECO:0000256" key="5">
    <source>
        <dbReference type="SAM" id="Phobius"/>
    </source>
</evidence>
<evidence type="ECO:0000256" key="4">
    <source>
        <dbReference type="ARBA" id="ARBA00023136"/>
    </source>
</evidence>
<evidence type="ECO:0000259" key="6">
    <source>
        <dbReference type="Pfam" id="PF00924"/>
    </source>
</evidence>
<evidence type="ECO:0000313" key="7">
    <source>
        <dbReference type="EMBL" id="MBO1520147.1"/>
    </source>
</evidence>
<evidence type="ECO:0000256" key="3">
    <source>
        <dbReference type="ARBA" id="ARBA00022989"/>
    </source>
</evidence>